<protein>
    <recommendedName>
        <fullName evidence="3">CBS domain-containing protein</fullName>
    </recommendedName>
</protein>
<organism evidence="4 5">
    <name type="scientific">Ignicoccus pacificus DSM 13166</name>
    <dbReference type="NCBI Taxonomy" id="940294"/>
    <lineage>
        <taxon>Archaea</taxon>
        <taxon>Thermoproteota</taxon>
        <taxon>Thermoprotei</taxon>
        <taxon>Desulfurococcales</taxon>
        <taxon>Desulfurococcaceae</taxon>
        <taxon>Ignicoccus</taxon>
    </lineage>
</organism>
<dbReference type="EMBL" id="CP006868">
    <property type="protein sequence ID" value="UXD22607.1"/>
    <property type="molecule type" value="Genomic_DNA"/>
</dbReference>
<dbReference type="InterPro" id="IPR000644">
    <property type="entry name" value="CBS_dom"/>
</dbReference>
<keyword evidence="5" id="KW-1185">Reference proteome</keyword>
<name>A0A977PL22_9CREN</name>
<accession>A0A977PL22</accession>
<dbReference type="Pfam" id="PF00571">
    <property type="entry name" value="CBS"/>
    <property type="match status" value="2"/>
</dbReference>
<dbReference type="Proteomes" id="UP001063698">
    <property type="component" value="Chromosome"/>
</dbReference>
<feature type="domain" description="CBS" evidence="3">
    <location>
        <begin position="6"/>
        <end position="63"/>
    </location>
</feature>
<dbReference type="InterPro" id="IPR051257">
    <property type="entry name" value="Diverse_CBS-Domain"/>
</dbReference>
<proteinExistence type="predicted"/>
<dbReference type="SUPFAM" id="SSF54631">
    <property type="entry name" value="CBS-domain pair"/>
    <property type="match status" value="1"/>
</dbReference>
<dbReference type="AlphaFoldDB" id="A0A977PL22"/>
<dbReference type="InterPro" id="IPR046342">
    <property type="entry name" value="CBS_dom_sf"/>
</dbReference>
<dbReference type="PROSITE" id="PS51371">
    <property type="entry name" value="CBS"/>
    <property type="match status" value="1"/>
</dbReference>
<evidence type="ECO:0000256" key="2">
    <source>
        <dbReference type="PROSITE-ProRule" id="PRU00703"/>
    </source>
</evidence>
<sequence>MKVSELAREVPWILPGLPVREAARLMDESNSLALLVKTVDDEFLGVFGYTELLDAASRGELDEAVEEYVNTEPPLVLHDADIKDAVLLFKKHESLYLVVLNDKEEPYALLSVMDVMKMAASIIENIFS</sequence>
<dbReference type="PANTHER" id="PTHR43080">
    <property type="entry name" value="CBS DOMAIN-CONTAINING PROTEIN CBSX3, MITOCHONDRIAL"/>
    <property type="match status" value="1"/>
</dbReference>
<keyword evidence="1 2" id="KW-0129">CBS domain</keyword>
<dbReference type="CDD" id="cd02205">
    <property type="entry name" value="CBS_pair_SF"/>
    <property type="match status" value="1"/>
</dbReference>
<evidence type="ECO:0000313" key="5">
    <source>
        <dbReference type="Proteomes" id="UP001063698"/>
    </source>
</evidence>
<dbReference type="KEGG" id="ipc:IPA_06670"/>
<dbReference type="Gene3D" id="3.10.580.10">
    <property type="entry name" value="CBS-domain"/>
    <property type="match status" value="1"/>
</dbReference>
<evidence type="ECO:0000259" key="3">
    <source>
        <dbReference type="PROSITE" id="PS51371"/>
    </source>
</evidence>
<gene>
    <name evidence="4" type="ORF">IPA_06670</name>
</gene>
<evidence type="ECO:0000256" key="1">
    <source>
        <dbReference type="ARBA" id="ARBA00023122"/>
    </source>
</evidence>
<evidence type="ECO:0000313" key="4">
    <source>
        <dbReference type="EMBL" id="UXD22607.1"/>
    </source>
</evidence>
<dbReference type="PANTHER" id="PTHR43080:SF2">
    <property type="entry name" value="CBS DOMAIN-CONTAINING PROTEIN"/>
    <property type="match status" value="1"/>
</dbReference>
<reference evidence="4" key="1">
    <citation type="submission" date="2013-11" db="EMBL/GenBank/DDBJ databases">
        <title>Comparative genomics of Ignicoccus.</title>
        <authorList>
            <person name="Podar M."/>
        </authorList>
    </citation>
    <scope>NUCLEOTIDE SEQUENCE</scope>
    <source>
        <strain evidence="4">DSM 13166</strain>
    </source>
</reference>